<comment type="caution">
    <text evidence="3">The sequence shown here is derived from an EMBL/GenBank/DDBJ whole genome shotgun (WGS) entry which is preliminary data.</text>
</comment>
<dbReference type="InterPro" id="IPR018728">
    <property type="entry name" value="DUF2268"/>
</dbReference>
<feature type="signal peptide" evidence="1">
    <location>
        <begin position="1"/>
        <end position="24"/>
    </location>
</feature>
<dbReference type="STRING" id="1384054.N790_12740"/>
<dbReference type="Proteomes" id="UP000029392">
    <property type="component" value="Unassembled WGS sequence"/>
</dbReference>
<gene>
    <name evidence="3" type="ORF">N790_12740</name>
</gene>
<dbReference type="AlphaFoldDB" id="A0A091C630"/>
<feature type="chain" id="PRO_5001871890" description="DUF2268 domain-containing protein" evidence="1">
    <location>
        <begin position="25"/>
        <end position="321"/>
    </location>
</feature>
<dbReference type="eggNOG" id="COG5504">
    <property type="taxonomic scope" value="Bacteria"/>
</dbReference>
<evidence type="ECO:0000313" key="4">
    <source>
        <dbReference type="Proteomes" id="UP000029392"/>
    </source>
</evidence>
<dbReference type="RefSeq" id="WP_052385577.1">
    <property type="nucleotide sequence ID" value="NZ_AVCH01000005.1"/>
</dbReference>
<protein>
    <recommendedName>
        <fullName evidence="2">DUF2268 domain-containing protein</fullName>
    </recommendedName>
</protein>
<dbReference type="Pfam" id="PF10026">
    <property type="entry name" value="DUF2268"/>
    <property type="match status" value="1"/>
</dbReference>
<keyword evidence="4" id="KW-1185">Reference proteome</keyword>
<dbReference type="PATRIC" id="fig|1384054.3.peg.226"/>
<dbReference type="OrthoDB" id="6402335at2"/>
<accession>A0A091C630</accession>
<sequence>MDSSRCLCVALVLLAAFLPPATVAARTVDSPGEARLVTTDLARFWRVWEAHDGRPGADALQAGYLDPGTAGLQAFLALRIGSARELAETIAAHPGYYASLRGVGEGVEDQRAAFHAAFEALEALYPPAVFPDTYFLIGRMNSAGTLSDEGLLIGLDMHGRQPGVDLSGLSPWHQGVLARPRDLPRIVSHELVHYQQSGGAAQPTLLQQSVREGSADFIAERIAGGHINALAHRHGLRHECDLWREFEPRMAGTDYSGFLYGGDGAGDRPADLGYFIGYRIVQSYVERHGLSEATLRAVLGGVDAANLLREGGYAPCGGGGG</sequence>
<evidence type="ECO:0000313" key="3">
    <source>
        <dbReference type="EMBL" id="KFN52105.1"/>
    </source>
</evidence>
<evidence type="ECO:0000256" key="1">
    <source>
        <dbReference type="SAM" id="SignalP"/>
    </source>
</evidence>
<feature type="domain" description="DUF2268" evidence="2">
    <location>
        <begin position="181"/>
        <end position="293"/>
    </location>
</feature>
<dbReference type="EMBL" id="AVCH01000005">
    <property type="protein sequence ID" value="KFN52105.1"/>
    <property type="molecule type" value="Genomic_DNA"/>
</dbReference>
<proteinExistence type="predicted"/>
<reference evidence="3 4" key="1">
    <citation type="submission" date="2013-09" db="EMBL/GenBank/DDBJ databases">
        <title>Genome sequencing of Arenimonas malthae.</title>
        <authorList>
            <person name="Chen F."/>
            <person name="Wang G."/>
        </authorList>
    </citation>
    <scope>NUCLEOTIDE SEQUENCE [LARGE SCALE GENOMIC DNA]</scope>
    <source>
        <strain evidence="3 4">CC-JY-1</strain>
    </source>
</reference>
<keyword evidence="1" id="KW-0732">Signal</keyword>
<evidence type="ECO:0000259" key="2">
    <source>
        <dbReference type="Pfam" id="PF10026"/>
    </source>
</evidence>
<organism evidence="3 4">
    <name type="scientific">Arenimonas malthae CC-JY-1</name>
    <dbReference type="NCBI Taxonomy" id="1384054"/>
    <lineage>
        <taxon>Bacteria</taxon>
        <taxon>Pseudomonadati</taxon>
        <taxon>Pseudomonadota</taxon>
        <taxon>Gammaproteobacteria</taxon>
        <taxon>Lysobacterales</taxon>
        <taxon>Lysobacteraceae</taxon>
        <taxon>Arenimonas</taxon>
    </lineage>
</organism>
<name>A0A091C630_9GAMM</name>